<dbReference type="PROSITE" id="PS50082">
    <property type="entry name" value="WD_REPEATS_2"/>
    <property type="match status" value="3"/>
</dbReference>
<dbReference type="InterPro" id="IPR006594">
    <property type="entry name" value="LisH"/>
</dbReference>
<dbReference type="PROSITE" id="PS50294">
    <property type="entry name" value="WD_REPEATS_REGION"/>
    <property type="match status" value="2"/>
</dbReference>
<protein>
    <submittedName>
        <fullName evidence="6">LisH domain-containing protein</fullName>
    </submittedName>
</protein>
<dbReference type="InterPro" id="IPR015943">
    <property type="entry name" value="WD40/YVTN_repeat-like_dom_sf"/>
</dbReference>
<dbReference type="Pfam" id="PF00400">
    <property type="entry name" value="WD40"/>
    <property type="match status" value="2"/>
</dbReference>
<keyword evidence="5" id="KW-1185">Reference proteome</keyword>
<feature type="repeat" description="WD" evidence="3">
    <location>
        <begin position="670"/>
        <end position="711"/>
    </location>
</feature>
<keyword evidence="1 3" id="KW-0853">WD repeat</keyword>
<dbReference type="Gene3D" id="2.130.10.10">
    <property type="entry name" value="YVTN repeat-like/Quinoprotein amine dehydrogenase"/>
    <property type="match status" value="2"/>
</dbReference>
<dbReference type="GO" id="GO:0034657">
    <property type="term" value="C:GID complex"/>
    <property type="evidence" value="ECO:0007669"/>
    <property type="project" value="TreeGrafter"/>
</dbReference>
<dbReference type="Proteomes" id="UP000887540">
    <property type="component" value="Unplaced"/>
</dbReference>
<dbReference type="PROSITE" id="PS50896">
    <property type="entry name" value="LISH"/>
    <property type="match status" value="1"/>
</dbReference>
<evidence type="ECO:0000313" key="6">
    <source>
        <dbReference type="WBParaSite" id="ACRNAN_scaffold1633.g8511.t1"/>
    </source>
</evidence>
<feature type="region of interest" description="Disordered" evidence="4">
    <location>
        <begin position="1"/>
        <end position="62"/>
    </location>
</feature>
<feature type="compositionally biased region" description="Polar residues" evidence="4">
    <location>
        <begin position="80"/>
        <end position="96"/>
    </location>
</feature>
<dbReference type="SUPFAM" id="SSF50978">
    <property type="entry name" value="WD40 repeat-like"/>
    <property type="match status" value="1"/>
</dbReference>
<dbReference type="InterPro" id="IPR036322">
    <property type="entry name" value="WD40_repeat_dom_sf"/>
</dbReference>
<feature type="region of interest" description="Disordered" evidence="4">
    <location>
        <begin position="80"/>
        <end position="141"/>
    </location>
</feature>
<dbReference type="SMART" id="SM00320">
    <property type="entry name" value="WD40"/>
    <property type="match status" value="5"/>
</dbReference>
<name>A0A914CZK0_9BILA</name>
<sequence>MDLESPPAATSGRSSPHHRQPTTAVVFLSSATSSSQSSSISSQSATSGTWSQDRERAAGRNQLFNPAFNWTVETPKPVSTTTFVDCGQNKSTGTTISQPRSEAASPSSSSGTSPPPPKIRRMQVGITQQSTSTTSGRSVGQRIKEASLKDAITTHQHGATTPSSATVTPRTSRTTISTCEQVVQSEPIALNEIQKNTLRVIGQYLRDLGMNDTVEALVEESGCRLENSLAVRLREYVHHGNWNKALDVVEKIRSFIDQTSYITLRVVLLEEKLKELLAYGEKLMALRLLQVDYPKIEMFANRRKYYATLLMEDTHLLMNKFYANKQGNKSNAMVMAIVQKIVPPSFMLPPARLEELLNQAWLYQMSNCKLHVMPQKGRVDETCILKDHECGSAEFPTKNIQVLHDHCAEVWCLEFSPCGRYLASGAKSNCVHIWKVDNSQRVSIYRRLQILQDITGVSSISWSQDSQFLTVSTPEENNTGVFVFDVRKGTLEREFKFYGQDTFSVASFFKDQSHKFAAGDQKGHFSYYDLDRDLPHNDAAHGNFEGYRVRALYCLKDGKSVLAADTHNRIRRYDFESHYDETIIQEMSPIMYFTVDRAEKQCLVTTKTEGIRLWCLKSQTLLQSFFGALHGEFVISACFGGFYDNFIASGSEDDNVVIWNTKRSSPIKYLQGHTGTVNAVSWNPVHLCMLASGSDDGTIRIWSTNSPKEIE</sequence>
<proteinExistence type="predicted"/>
<evidence type="ECO:0000256" key="4">
    <source>
        <dbReference type="SAM" id="MobiDB-lite"/>
    </source>
</evidence>
<accession>A0A914CZK0</accession>
<dbReference type="PANTHER" id="PTHR22838:SF0">
    <property type="entry name" value="WD REPEAT-CONTAINING PROTEIN 26"/>
    <property type="match status" value="1"/>
</dbReference>
<organism evidence="5 6">
    <name type="scientific">Acrobeloides nanus</name>
    <dbReference type="NCBI Taxonomy" id="290746"/>
    <lineage>
        <taxon>Eukaryota</taxon>
        <taxon>Metazoa</taxon>
        <taxon>Ecdysozoa</taxon>
        <taxon>Nematoda</taxon>
        <taxon>Chromadorea</taxon>
        <taxon>Rhabditida</taxon>
        <taxon>Tylenchina</taxon>
        <taxon>Cephalobomorpha</taxon>
        <taxon>Cephaloboidea</taxon>
        <taxon>Cephalobidae</taxon>
        <taxon>Acrobeloides</taxon>
    </lineage>
</organism>
<dbReference type="WBParaSite" id="ACRNAN_scaffold1633.g8511.t1">
    <property type="protein sequence ID" value="ACRNAN_scaffold1633.g8511.t1"/>
    <property type="gene ID" value="ACRNAN_scaffold1633.g8511"/>
</dbReference>
<feature type="compositionally biased region" description="Low complexity" evidence="4">
    <location>
        <begin position="123"/>
        <end position="141"/>
    </location>
</feature>
<dbReference type="InterPro" id="IPR001680">
    <property type="entry name" value="WD40_rpt"/>
</dbReference>
<feature type="repeat" description="WD" evidence="3">
    <location>
        <begin position="403"/>
        <end position="444"/>
    </location>
</feature>
<dbReference type="PANTHER" id="PTHR22838">
    <property type="entry name" value="WD REPEAT PROTEIN 26-RELATED"/>
    <property type="match status" value="1"/>
</dbReference>
<evidence type="ECO:0000256" key="3">
    <source>
        <dbReference type="PROSITE-ProRule" id="PRU00221"/>
    </source>
</evidence>
<feature type="compositionally biased region" description="Low complexity" evidence="4">
    <location>
        <begin position="97"/>
        <end position="112"/>
    </location>
</feature>
<keyword evidence="2" id="KW-0677">Repeat</keyword>
<evidence type="ECO:0000256" key="2">
    <source>
        <dbReference type="ARBA" id="ARBA00022737"/>
    </source>
</evidence>
<reference evidence="6" key="1">
    <citation type="submission" date="2022-11" db="UniProtKB">
        <authorList>
            <consortium name="WormBaseParasite"/>
        </authorList>
    </citation>
    <scope>IDENTIFICATION</scope>
</reference>
<dbReference type="AlphaFoldDB" id="A0A914CZK0"/>
<dbReference type="GO" id="GO:0043161">
    <property type="term" value="P:proteasome-mediated ubiquitin-dependent protein catabolic process"/>
    <property type="evidence" value="ECO:0007669"/>
    <property type="project" value="TreeGrafter"/>
</dbReference>
<dbReference type="InterPro" id="IPR051350">
    <property type="entry name" value="WD_repeat-ST_regulator"/>
</dbReference>
<evidence type="ECO:0000256" key="1">
    <source>
        <dbReference type="ARBA" id="ARBA00022574"/>
    </source>
</evidence>
<feature type="compositionally biased region" description="Low complexity" evidence="4">
    <location>
        <begin position="29"/>
        <end position="47"/>
    </location>
</feature>
<evidence type="ECO:0000313" key="5">
    <source>
        <dbReference type="Proteomes" id="UP000887540"/>
    </source>
</evidence>
<feature type="repeat" description="WD" evidence="3">
    <location>
        <begin position="645"/>
        <end position="669"/>
    </location>
</feature>